<sequence length="159" mass="17914">MENDIEVCNASEESIEEQNQNDISYDLISRYYQILISMFENGASLNNSPEISHLFWSQFLITLSTLLSSQTQNMEQAKIDTTSNADFTTNLDVPLNLSGKECNIWSPARSLEQESLYKINNLQTTTTIGVHKSDGDKSDDSNKIFPVSKTIERINLIAP</sequence>
<name>A0A9J6CEW3_POLVA</name>
<proteinExistence type="predicted"/>
<gene>
    <name evidence="1" type="ORF">PVAND_010160</name>
</gene>
<comment type="caution">
    <text evidence="1">The sequence shown here is derived from an EMBL/GenBank/DDBJ whole genome shotgun (WGS) entry which is preliminary data.</text>
</comment>
<reference evidence="1" key="1">
    <citation type="submission" date="2021-03" db="EMBL/GenBank/DDBJ databases">
        <title>Chromosome level genome of the anhydrobiotic midge Polypedilum vanderplanki.</title>
        <authorList>
            <person name="Yoshida Y."/>
            <person name="Kikawada T."/>
            <person name="Gusev O."/>
        </authorList>
    </citation>
    <scope>NUCLEOTIDE SEQUENCE</scope>
    <source>
        <strain evidence="1">NIAS01</strain>
        <tissue evidence="1">Whole body or cell culture</tissue>
    </source>
</reference>
<dbReference type="AlphaFoldDB" id="A0A9J6CEW3"/>
<protein>
    <submittedName>
        <fullName evidence="1">Uncharacterized protein</fullName>
    </submittedName>
</protein>
<dbReference type="OrthoDB" id="10594080at2759"/>
<dbReference type="EMBL" id="JADBJN010000001">
    <property type="protein sequence ID" value="KAG5680666.1"/>
    <property type="molecule type" value="Genomic_DNA"/>
</dbReference>
<evidence type="ECO:0000313" key="2">
    <source>
        <dbReference type="Proteomes" id="UP001107558"/>
    </source>
</evidence>
<organism evidence="1 2">
    <name type="scientific">Polypedilum vanderplanki</name>
    <name type="common">Sleeping chironomid midge</name>
    <dbReference type="NCBI Taxonomy" id="319348"/>
    <lineage>
        <taxon>Eukaryota</taxon>
        <taxon>Metazoa</taxon>
        <taxon>Ecdysozoa</taxon>
        <taxon>Arthropoda</taxon>
        <taxon>Hexapoda</taxon>
        <taxon>Insecta</taxon>
        <taxon>Pterygota</taxon>
        <taxon>Neoptera</taxon>
        <taxon>Endopterygota</taxon>
        <taxon>Diptera</taxon>
        <taxon>Nematocera</taxon>
        <taxon>Chironomoidea</taxon>
        <taxon>Chironomidae</taxon>
        <taxon>Chironominae</taxon>
        <taxon>Polypedilum</taxon>
        <taxon>Polypedilum</taxon>
    </lineage>
</organism>
<keyword evidence="2" id="KW-1185">Reference proteome</keyword>
<accession>A0A9J6CEW3</accession>
<dbReference type="Proteomes" id="UP001107558">
    <property type="component" value="Chromosome 1"/>
</dbReference>
<evidence type="ECO:0000313" key="1">
    <source>
        <dbReference type="EMBL" id="KAG5680666.1"/>
    </source>
</evidence>